<protein>
    <submittedName>
        <fullName evidence="1">Uncharacterized protein</fullName>
    </submittedName>
</protein>
<sequence>MACCDPPRSGEGTPGDSNDIKPMYNLGKRKTYMTDEYVVVFNGMKEVVSDVPYVVRESIHVEAAPRIYNDVTKCLGFSREALMYAMNHMMEHKGHLPGVPGYDS</sequence>
<accession>A0A1D6FSJ9</accession>
<dbReference type="EMBL" id="CM000784">
    <property type="protein sequence ID" value="AQK94536.1"/>
    <property type="molecule type" value="Genomic_DNA"/>
</dbReference>
<name>A0A1D6FSJ9_MAIZE</name>
<reference evidence="1" key="1">
    <citation type="submission" date="2015-12" db="EMBL/GenBank/DDBJ databases">
        <title>Update maize B73 reference genome by single molecule sequencing technologies.</title>
        <authorList>
            <consortium name="Maize Genome Sequencing Project"/>
            <person name="Ware D."/>
        </authorList>
    </citation>
    <scope>NUCLEOTIDE SEQUENCE</scope>
    <source>
        <tissue evidence="1">Seedling</tissue>
    </source>
</reference>
<dbReference type="InParanoid" id="A0A1D6FSJ9"/>
<evidence type="ECO:0000313" key="1">
    <source>
        <dbReference type="EMBL" id="AQK94536.1"/>
    </source>
</evidence>
<dbReference type="AlphaFoldDB" id="A0A1D6FSJ9"/>
<gene>
    <name evidence="1" type="ORF">ZEAMMB73_Zm00001d010637</name>
</gene>
<proteinExistence type="predicted"/>
<dbReference type="PANTHER" id="PTHR47127">
    <property type="entry name" value="10A19I.15"/>
    <property type="match status" value="1"/>
</dbReference>
<organism evidence="1">
    <name type="scientific">Zea mays</name>
    <name type="common">Maize</name>
    <dbReference type="NCBI Taxonomy" id="4577"/>
    <lineage>
        <taxon>Eukaryota</taxon>
        <taxon>Viridiplantae</taxon>
        <taxon>Streptophyta</taxon>
        <taxon>Embryophyta</taxon>
        <taxon>Tracheophyta</taxon>
        <taxon>Spermatophyta</taxon>
        <taxon>Magnoliopsida</taxon>
        <taxon>Liliopsida</taxon>
        <taxon>Poales</taxon>
        <taxon>Poaceae</taxon>
        <taxon>PACMAD clade</taxon>
        <taxon>Panicoideae</taxon>
        <taxon>Andropogonodae</taxon>
        <taxon>Andropogoneae</taxon>
        <taxon>Tripsacinae</taxon>
        <taxon>Zea</taxon>
    </lineage>
</organism>